<dbReference type="GO" id="GO:0140664">
    <property type="term" value="F:ATP-dependent DNA damage sensor activity"/>
    <property type="evidence" value="ECO:0007669"/>
    <property type="project" value="InterPro"/>
</dbReference>
<keyword evidence="3" id="KW-0238">DNA-binding</keyword>
<dbReference type="GO" id="GO:0030983">
    <property type="term" value="F:mismatched DNA binding"/>
    <property type="evidence" value="ECO:0007669"/>
    <property type="project" value="InterPro"/>
</dbReference>
<feature type="region of interest" description="Disordered" evidence="5">
    <location>
        <begin position="534"/>
        <end position="559"/>
    </location>
</feature>
<dbReference type="InterPro" id="IPR045076">
    <property type="entry name" value="MutS"/>
</dbReference>
<keyword evidence="4" id="KW-0175">Coiled coil</keyword>
<protein>
    <submittedName>
        <fullName evidence="7">DNA mismatch repair protein MutS</fullName>
    </submittedName>
</protein>
<feature type="compositionally biased region" description="Acidic residues" evidence="5">
    <location>
        <begin position="535"/>
        <end position="548"/>
    </location>
</feature>
<organism evidence="7 8">
    <name type="scientific">Paenibacillus yonginensis</name>
    <dbReference type="NCBI Taxonomy" id="1462996"/>
    <lineage>
        <taxon>Bacteria</taxon>
        <taxon>Bacillati</taxon>
        <taxon>Bacillota</taxon>
        <taxon>Bacilli</taxon>
        <taxon>Bacillales</taxon>
        <taxon>Paenibacillaceae</taxon>
        <taxon>Paenibacillus</taxon>
    </lineage>
</organism>
<dbReference type="InterPro" id="IPR007696">
    <property type="entry name" value="DNA_mismatch_repair_MutS_core"/>
</dbReference>
<dbReference type="InterPro" id="IPR000432">
    <property type="entry name" value="DNA_mismatch_repair_MutS_C"/>
</dbReference>
<keyword evidence="2" id="KW-0067">ATP-binding</keyword>
<dbReference type="KEGG" id="pyg:AWM70_21880"/>
<dbReference type="EMBL" id="CP014167">
    <property type="protein sequence ID" value="ANS76902.1"/>
    <property type="molecule type" value="Genomic_DNA"/>
</dbReference>
<sequence length="657" mass="72164">MDQAALQTLGYEEMVQELMRFAVSYEGRRRIAELVPEEKLAVAERKLAETAEANAIIAKGASVPLPSLEGIELVISLLGSGYLFGEQDFAAVAQFLRSCSQLRKYMAGKMELAPLVASYALSLCEEQRLQDEINRCIRHGRIEDSASKELEKIRRKMNTLKERIHKRMQTVLSKYSSLLQEQLISTRDGRYVIPVKKEYYRQVKGTVLDQSTSGQTVFVEPEEISSLQFELNVLLGDEAREEAKILAMLSSMLEASAAELKQNIEITGTYDFIFAKGKYGASIGGRAVPLNAGGEIRLVGAKHPKLLQTMVPLDISLGGKTKGMIITGPNTGGKTVVLRTIGLLTLMAQSGLLIPAEDGSRVAVFQNIRAVIGDGQSLEQSLSTFSAQISSLSQMLETADGSSLMLIDELAAGTDPAEGMALSIAILEELGRKGAMVAVTTHFNGLKEFAAQTPGFCNARMEFDPVSLKPLYRLTIGEAGQSYALEIARRLGMDGGVIERSRQLIHHTAGRQASRQDEAKAAIPVMPVMPVMSESQEELLAEEPESPPEPEPAGQEEMSVNQRPAYEIGDAVWITSLNRMGIVCAPEDSRGMLGVQVQKQKLKINHKRLKPYISRSELYPGEDYDLDIVFESKENRKLSKQFGKRHVEGRAIIKDGE</sequence>
<evidence type="ECO:0000259" key="6">
    <source>
        <dbReference type="PROSITE" id="PS00486"/>
    </source>
</evidence>
<dbReference type="InterPro" id="IPR036187">
    <property type="entry name" value="DNA_mismatch_repair_MutS_sf"/>
</dbReference>
<dbReference type="PROSITE" id="PS00486">
    <property type="entry name" value="DNA_MISMATCH_REPAIR_2"/>
    <property type="match status" value="1"/>
</dbReference>
<evidence type="ECO:0000256" key="1">
    <source>
        <dbReference type="ARBA" id="ARBA00022741"/>
    </source>
</evidence>
<dbReference type="OrthoDB" id="9808166at2"/>
<dbReference type="PIRSF" id="PIRSF005814">
    <property type="entry name" value="MutS_YshD"/>
    <property type="match status" value="1"/>
</dbReference>
<evidence type="ECO:0000313" key="8">
    <source>
        <dbReference type="Proteomes" id="UP000092573"/>
    </source>
</evidence>
<evidence type="ECO:0000313" key="7">
    <source>
        <dbReference type="EMBL" id="ANS76902.1"/>
    </source>
</evidence>
<dbReference type="GO" id="GO:0006298">
    <property type="term" value="P:mismatch repair"/>
    <property type="evidence" value="ECO:0007669"/>
    <property type="project" value="InterPro"/>
</dbReference>
<accession>A0A1B1N666</accession>
<gene>
    <name evidence="7" type="ORF">AWM70_21880</name>
</gene>
<dbReference type="GO" id="GO:0004519">
    <property type="term" value="F:endonuclease activity"/>
    <property type="evidence" value="ECO:0007669"/>
    <property type="project" value="InterPro"/>
</dbReference>
<dbReference type="STRING" id="1462996.AWM70_21880"/>
<dbReference type="GO" id="GO:0016887">
    <property type="term" value="F:ATP hydrolysis activity"/>
    <property type="evidence" value="ECO:0007669"/>
    <property type="project" value="InterPro"/>
</dbReference>
<dbReference type="InterPro" id="IPR005747">
    <property type="entry name" value="MutS2"/>
</dbReference>
<evidence type="ECO:0000256" key="3">
    <source>
        <dbReference type="ARBA" id="ARBA00023125"/>
    </source>
</evidence>
<dbReference type="SMART" id="SM00534">
    <property type="entry name" value="MUTSac"/>
    <property type="match status" value="1"/>
</dbReference>
<evidence type="ECO:0000256" key="4">
    <source>
        <dbReference type="SAM" id="Coils"/>
    </source>
</evidence>
<dbReference type="Gene3D" id="3.40.50.300">
    <property type="entry name" value="P-loop containing nucleotide triphosphate hydrolases"/>
    <property type="match status" value="1"/>
</dbReference>
<keyword evidence="8" id="KW-1185">Reference proteome</keyword>
<dbReference type="Proteomes" id="UP000092573">
    <property type="component" value="Chromosome"/>
</dbReference>
<dbReference type="GO" id="GO:0005524">
    <property type="term" value="F:ATP binding"/>
    <property type="evidence" value="ECO:0007669"/>
    <property type="project" value="UniProtKB-KW"/>
</dbReference>
<feature type="domain" description="DNA mismatch repair proteins mutS family" evidence="6">
    <location>
        <begin position="403"/>
        <end position="419"/>
    </location>
</feature>
<keyword evidence="1" id="KW-0547">Nucleotide-binding</keyword>
<dbReference type="AlphaFoldDB" id="A0A1B1N666"/>
<feature type="coiled-coil region" evidence="4">
    <location>
        <begin position="143"/>
        <end position="170"/>
    </location>
</feature>
<dbReference type="InterPro" id="IPR027417">
    <property type="entry name" value="P-loop_NTPase"/>
</dbReference>
<proteinExistence type="predicted"/>
<dbReference type="SMART" id="SM00533">
    <property type="entry name" value="MUTSd"/>
    <property type="match status" value="1"/>
</dbReference>
<dbReference type="Pfam" id="PF00488">
    <property type="entry name" value="MutS_V"/>
    <property type="match status" value="1"/>
</dbReference>
<dbReference type="GO" id="GO:0045910">
    <property type="term" value="P:negative regulation of DNA recombination"/>
    <property type="evidence" value="ECO:0007669"/>
    <property type="project" value="InterPro"/>
</dbReference>
<dbReference type="NCBIfam" id="TIGR01069">
    <property type="entry name" value="mutS2"/>
    <property type="match status" value="1"/>
</dbReference>
<evidence type="ECO:0000256" key="2">
    <source>
        <dbReference type="ARBA" id="ARBA00022840"/>
    </source>
</evidence>
<name>A0A1B1N666_9BACL</name>
<reference evidence="7 8" key="1">
    <citation type="submission" date="2016-01" db="EMBL/GenBank/DDBJ databases">
        <title>Complete Genome Sequence of Paenibacillus yonginensis DCY84, a novel Plant Growth-Promoting Bacteria with Elicitation of Induced Systemic Resistance.</title>
        <authorList>
            <person name="Kim Y.J."/>
            <person name="Yang D.C."/>
            <person name="Sukweenadhi J."/>
        </authorList>
    </citation>
    <scope>NUCLEOTIDE SEQUENCE [LARGE SCALE GENOMIC DNA]</scope>
    <source>
        <strain evidence="7 8">DCY84</strain>
    </source>
</reference>
<dbReference type="SUPFAM" id="SSF48334">
    <property type="entry name" value="DNA repair protein MutS, domain III"/>
    <property type="match status" value="1"/>
</dbReference>
<dbReference type="PANTHER" id="PTHR48466:SF2">
    <property type="entry name" value="OS10G0509000 PROTEIN"/>
    <property type="match status" value="1"/>
</dbReference>
<dbReference type="RefSeq" id="WP_068699994.1">
    <property type="nucleotide sequence ID" value="NZ_CP014167.1"/>
</dbReference>
<dbReference type="SUPFAM" id="SSF52540">
    <property type="entry name" value="P-loop containing nucleoside triphosphate hydrolases"/>
    <property type="match status" value="1"/>
</dbReference>
<dbReference type="PANTHER" id="PTHR48466">
    <property type="entry name" value="OS10G0509000 PROTEIN-RELATED"/>
    <property type="match status" value="1"/>
</dbReference>
<evidence type="ECO:0000256" key="5">
    <source>
        <dbReference type="SAM" id="MobiDB-lite"/>
    </source>
</evidence>